<comment type="caution">
    <text evidence="2">The sequence shown here is derived from an EMBL/GenBank/DDBJ whole genome shotgun (WGS) entry which is preliminary data.</text>
</comment>
<dbReference type="EMBL" id="BOOW01000056">
    <property type="protein sequence ID" value="GII97253.1"/>
    <property type="molecule type" value="Genomic_DNA"/>
</dbReference>
<organism evidence="2 3">
    <name type="scientific">Sinosporangium siamense</name>
    <dbReference type="NCBI Taxonomy" id="1367973"/>
    <lineage>
        <taxon>Bacteria</taxon>
        <taxon>Bacillati</taxon>
        <taxon>Actinomycetota</taxon>
        <taxon>Actinomycetes</taxon>
        <taxon>Streptosporangiales</taxon>
        <taxon>Streptosporangiaceae</taxon>
        <taxon>Sinosporangium</taxon>
    </lineage>
</organism>
<feature type="region of interest" description="Disordered" evidence="1">
    <location>
        <begin position="25"/>
        <end position="98"/>
    </location>
</feature>
<evidence type="ECO:0000313" key="3">
    <source>
        <dbReference type="Proteomes" id="UP000606172"/>
    </source>
</evidence>
<reference evidence="2" key="1">
    <citation type="submission" date="2021-01" db="EMBL/GenBank/DDBJ databases">
        <title>Whole genome shotgun sequence of Sinosporangium siamense NBRC 109515.</title>
        <authorList>
            <person name="Komaki H."/>
            <person name="Tamura T."/>
        </authorList>
    </citation>
    <scope>NUCLEOTIDE SEQUENCE</scope>
    <source>
        <strain evidence="2">NBRC 109515</strain>
    </source>
</reference>
<dbReference type="AlphaFoldDB" id="A0A919RPB1"/>
<feature type="compositionally biased region" description="Low complexity" evidence="1">
    <location>
        <begin position="60"/>
        <end position="71"/>
    </location>
</feature>
<proteinExistence type="predicted"/>
<feature type="region of interest" description="Disordered" evidence="1">
    <location>
        <begin position="1"/>
        <end position="20"/>
    </location>
</feature>
<name>A0A919RPB1_9ACTN</name>
<gene>
    <name evidence="2" type="ORF">Ssi02_74840</name>
</gene>
<sequence>MIAAGLTRRSSAAASGTATAIAGSASPWARYIGTGSMPGGKSDETTETVLGTATIAKGNASAMSRRSSPSPTEAGSTRDDPTGGTATAWERWNGGTAM</sequence>
<keyword evidence="3" id="KW-1185">Reference proteome</keyword>
<dbReference type="Proteomes" id="UP000606172">
    <property type="component" value="Unassembled WGS sequence"/>
</dbReference>
<accession>A0A919RPB1</accession>
<protein>
    <submittedName>
        <fullName evidence="2">Uncharacterized protein</fullName>
    </submittedName>
</protein>
<evidence type="ECO:0000313" key="2">
    <source>
        <dbReference type="EMBL" id="GII97253.1"/>
    </source>
</evidence>
<evidence type="ECO:0000256" key="1">
    <source>
        <dbReference type="SAM" id="MobiDB-lite"/>
    </source>
</evidence>